<dbReference type="GO" id="GO:0010027">
    <property type="term" value="P:thylakoid membrane organization"/>
    <property type="evidence" value="ECO:0007669"/>
    <property type="project" value="TreeGrafter"/>
</dbReference>
<keyword evidence="2" id="KW-1185">Reference proteome</keyword>
<dbReference type="EMBL" id="KZ452022">
    <property type="protein sequence ID" value="PKA50634.1"/>
    <property type="molecule type" value="Genomic_DNA"/>
</dbReference>
<dbReference type="Proteomes" id="UP000236161">
    <property type="component" value="Unassembled WGS sequence"/>
</dbReference>
<organism evidence="1 2">
    <name type="scientific">Apostasia shenzhenica</name>
    <dbReference type="NCBI Taxonomy" id="1088818"/>
    <lineage>
        <taxon>Eukaryota</taxon>
        <taxon>Viridiplantae</taxon>
        <taxon>Streptophyta</taxon>
        <taxon>Embryophyta</taxon>
        <taxon>Tracheophyta</taxon>
        <taxon>Spermatophyta</taxon>
        <taxon>Magnoliopsida</taxon>
        <taxon>Liliopsida</taxon>
        <taxon>Asparagales</taxon>
        <taxon>Orchidaceae</taxon>
        <taxon>Apostasioideae</taxon>
        <taxon>Apostasia</taxon>
    </lineage>
</organism>
<evidence type="ECO:0000313" key="1">
    <source>
        <dbReference type="EMBL" id="PKA50634.1"/>
    </source>
</evidence>
<dbReference type="AlphaFoldDB" id="A0A2I0A517"/>
<dbReference type="PANTHER" id="PTHR34938">
    <property type="entry name" value="PROTEIN FERTILITY RESTORER RF2, MITOCHONDRIAL"/>
    <property type="match status" value="1"/>
</dbReference>
<accession>A0A2I0A517</accession>
<dbReference type="OrthoDB" id="759910at2759"/>
<gene>
    <name evidence="1" type="ORF">AXF42_Ash017973</name>
</gene>
<proteinExistence type="predicted"/>
<protein>
    <submittedName>
        <fullName evidence="1">Uncharacterized protein</fullName>
    </submittedName>
</protein>
<dbReference type="InterPro" id="IPR040299">
    <property type="entry name" value="RF2K-like"/>
</dbReference>
<dbReference type="STRING" id="1088818.A0A2I0A517"/>
<evidence type="ECO:0000313" key="2">
    <source>
        <dbReference type="Proteomes" id="UP000236161"/>
    </source>
</evidence>
<dbReference type="GO" id="GO:0009658">
    <property type="term" value="P:chloroplast organization"/>
    <property type="evidence" value="ECO:0007669"/>
    <property type="project" value="TreeGrafter"/>
</dbReference>
<reference evidence="1 2" key="1">
    <citation type="journal article" date="2017" name="Nature">
        <title>The Apostasia genome and the evolution of orchids.</title>
        <authorList>
            <person name="Zhang G.Q."/>
            <person name="Liu K.W."/>
            <person name="Li Z."/>
            <person name="Lohaus R."/>
            <person name="Hsiao Y.Y."/>
            <person name="Niu S.C."/>
            <person name="Wang J.Y."/>
            <person name="Lin Y.C."/>
            <person name="Xu Q."/>
            <person name="Chen L.J."/>
            <person name="Yoshida K."/>
            <person name="Fujiwara S."/>
            <person name="Wang Z.W."/>
            <person name="Zhang Y.Q."/>
            <person name="Mitsuda N."/>
            <person name="Wang M."/>
            <person name="Liu G.H."/>
            <person name="Pecoraro L."/>
            <person name="Huang H.X."/>
            <person name="Xiao X.J."/>
            <person name="Lin M."/>
            <person name="Wu X.Y."/>
            <person name="Wu W.L."/>
            <person name="Chen Y.Y."/>
            <person name="Chang S.B."/>
            <person name="Sakamoto S."/>
            <person name="Ohme-Takagi M."/>
            <person name="Yagi M."/>
            <person name="Zeng S.J."/>
            <person name="Shen C.Y."/>
            <person name="Yeh C.M."/>
            <person name="Luo Y.B."/>
            <person name="Tsai W.C."/>
            <person name="Van de Peer Y."/>
            <person name="Liu Z.J."/>
        </authorList>
    </citation>
    <scope>NUCLEOTIDE SEQUENCE [LARGE SCALE GENOMIC DNA]</scope>
    <source>
        <strain evidence="2">cv. Shenzhen</strain>
        <tissue evidence="1">Stem</tissue>
    </source>
</reference>
<dbReference type="GO" id="GO:0009507">
    <property type="term" value="C:chloroplast"/>
    <property type="evidence" value="ECO:0007669"/>
    <property type="project" value="TreeGrafter"/>
</dbReference>
<dbReference type="PANTHER" id="PTHR34938:SF1">
    <property type="entry name" value="PROTEIN FERTILITY RESTORER RF2, MITOCHONDRIAL"/>
    <property type="match status" value="1"/>
</dbReference>
<name>A0A2I0A517_9ASPA</name>
<sequence>MRALCRNSSSRVLPVLSASLNESLPAPPSFAGVLRGSVVYKKKEAFCKSSPLFSPLLKVYFLLLLVYNLKRLLIFVVRNVHGEYKYLFTKCIASYIEIPIKEMLWLRCDRAHCLQLGLSVSHFPQNMSRICATALRAKNAVEQTQTVTQQPSTITVAPTLGKEKLPKLDDGGCGLPPRNGGGGGGGGGNNWSGGFYFFSFLIFLNYLKELEDEDAHRDKYNRASY</sequence>